<dbReference type="EMBL" id="FLQX01000133">
    <property type="protein sequence ID" value="SBT08154.1"/>
    <property type="molecule type" value="Genomic_DNA"/>
</dbReference>
<sequence length="303" mass="31927">MLRIGIDLGGTKIELVALDQSGRVVIRRRRPTPQGDYLATVSAVGALVDAAEGELGQRCSVGVGIPGAESVFGGPIKNANSAWLIGKALRNDLQARLRREIRLANDANCFALSEAIDGAGRGAEVVFGVILGTGVGAGIVVHQRVLTGANRIAGEWGHNPLPLLTEESLPPAACYCGRCGCIESWLSGPALGSDHFRHAGESLTAEEIAARASSGDATCEQTLQRYERRLAKALALVVNILDPDVIVLGGGVSNVERLYQAVPQLWAAHIFSEVIETRLLRNTHGDSSGVLGAAWLWNADGTD</sequence>
<dbReference type="Pfam" id="PF00480">
    <property type="entry name" value="ROK"/>
    <property type="match status" value="1"/>
</dbReference>
<dbReference type="SUPFAM" id="SSF53067">
    <property type="entry name" value="Actin-like ATPase domain"/>
    <property type="match status" value="1"/>
</dbReference>
<dbReference type="PANTHER" id="PTHR18964:SF174">
    <property type="entry name" value="D-ALLOSE KINASE-RELATED"/>
    <property type="match status" value="1"/>
</dbReference>
<dbReference type="GO" id="GO:0008865">
    <property type="term" value="F:fructokinase activity"/>
    <property type="evidence" value="ECO:0007669"/>
    <property type="project" value="UniProtKB-EC"/>
</dbReference>
<keyword evidence="1" id="KW-0808">Transferase</keyword>
<dbReference type="EC" id="2.7.1.4" evidence="1"/>
<name>A0A1A8XSU1_9PROT</name>
<evidence type="ECO:0000313" key="2">
    <source>
        <dbReference type="Proteomes" id="UP000199169"/>
    </source>
</evidence>
<dbReference type="STRING" id="1860102.ACCAA_550003"/>
<dbReference type="PROSITE" id="PS01125">
    <property type="entry name" value="ROK"/>
    <property type="match status" value="1"/>
</dbReference>
<dbReference type="AlphaFoldDB" id="A0A1A8XSU1"/>
<protein>
    <submittedName>
        <fullName evidence="1">Manno(Fructo)kinase</fullName>
        <ecNumber evidence="1">2.7.1.4</ecNumber>
    </submittedName>
</protein>
<accession>A0A1A8XSU1</accession>
<dbReference type="CDD" id="cd24066">
    <property type="entry name" value="ASKHA_NBD_ROK_EcFRK-like"/>
    <property type="match status" value="1"/>
</dbReference>
<dbReference type="InterPro" id="IPR043129">
    <property type="entry name" value="ATPase_NBD"/>
</dbReference>
<dbReference type="Proteomes" id="UP000199169">
    <property type="component" value="Unassembled WGS sequence"/>
</dbReference>
<dbReference type="PANTHER" id="PTHR18964">
    <property type="entry name" value="ROK (REPRESSOR, ORF, KINASE) FAMILY"/>
    <property type="match status" value="1"/>
</dbReference>
<dbReference type="InterPro" id="IPR000600">
    <property type="entry name" value="ROK"/>
</dbReference>
<keyword evidence="1" id="KW-0418">Kinase</keyword>
<keyword evidence="2" id="KW-1185">Reference proteome</keyword>
<reference evidence="1 2" key="1">
    <citation type="submission" date="2016-06" db="EMBL/GenBank/DDBJ databases">
        <authorList>
            <person name="Kjaerup R.B."/>
            <person name="Dalgaard T.S."/>
            <person name="Juul-Madsen H.R."/>
        </authorList>
    </citation>
    <scope>NUCLEOTIDE SEQUENCE [LARGE SCALE GENOMIC DNA]</scope>
    <source>
        <strain evidence="1">3</strain>
    </source>
</reference>
<dbReference type="InterPro" id="IPR049874">
    <property type="entry name" value="ROK_cs"/>
</dbReference>
<dbReference type="Gene3D" id="3.30.420.40">
    <property type="match status" value="2"/>
</dbReference>
<gene>
    <name evidence="1" type="primary">mak</name>
    <name evidence="1" type="ORF">ACCAA_550003</name>
</gene>
<proteinExistence type="predicted"/>
<evidence type="ECO:0000313" key="1">
    <source>
        <dbReference type="EMBL" id="SBT08154.1"/>
    </source>
</evidence>
<dbReference type="RefSeq" id="WP_186408099.1">
    <property type="nucleotide sequence ID" value="NZ_FLQX01000133.1"/>
</dbReference>
<organism evidence="1 2">
    <name type="scientific">Candidatus Accumulibacter aalborgensis</name>
    <dbReference type="NCBI Taxonomy" id="1860102"/>
    <lineage>
        <taxon>Bacteria</taxon>
        <taxon>Pseudomonadati</taxon>
        <taxon>Pseudomonadota</taxon>
        <taxon>Betaproteobacteria</taxon>
        <taxon>Candidatus Accumulibacter</taxon>
    </lineage>
</organism>